<keyword evidence="7 10" id="KW-0067">ATP-binding</keyword>
<keyword evidence="4 10" id="KW-0808">Transferase</keyword>
<protein>
    <recommendedName>
        <fullName evidence="3 10">4-diphosphocytidyl-2-C-methyl-D-erythritol kinase</fullName>
        <shortName evidence="10">CMK</shortName>
        <ecNumber evidence="2 10">2.7.1.148</ecNumber>
    </recommendedName>
    <alternativeName>
        <fullName evidence="9 10">4-(cytidine-5'-diphospho)-2-C-methyl-D-erythritol kinase</fullName>
    </alternativeName>
</protein>
<evidence type="ECO:0000256" key="9">
    <source>
        <dbReference type="ARBA" id="ARBA00032554"/>
    </source>
</evidence>
<evidence type="ECO:0000256" key="6">
    <source>
        <dbReference type="ARBA" id="ARBA00022777"/>
    </source>
</evidence>
<name>A0A859QL26_9HYPH</name>
<dbReference type="InterPro" id="IPR013750">
    <property type="entry name" value="GHMP_kinase_C_dom"/>
</dbReference>
<dbReference type="InterPro" id="IPR006204">
    <property type="entry name" value="GHMP_kinase_N_dom"/>
</dbReference>
<dbReference type="UniPathway" id="UPA00056">
    <property type="reaction ID" value="UER00094"/>
</dbReference>
<keyword evidence="6 10" id="KW-0418">Kinase</keyword>
<keyword evidence="8 10" id="KW-0414">Isoprene biosynthesis</keyword>
<dbReference type="PIRSF" id="PIRSF010376">
    <property type="entry name" value="IspE"/>
    <property type="match status" value="1"/>
</dbReference>
<feature type="active site" evidence="10">
    <location>
        <position position="153"/>
    </location>
</feature>
<evidence type="ECO:0000256" key="10">
    <source>
        <dbReference type="HAMAP-Rule" id="MF_00061"/>
    </source>
</evidence>
<evidence type="ECO:0000256" key="8">
    <source>
        <dbReference type="ARBA" id="ARBA00023229"/>
    </source>
</evidence>
<comment type="catalytic activity">
    <reaction evidence="10">
        <text>4-CDP-2-C-methyl-D-erythritol + ATP = 4-CDP-2-C-methyl-D-erythritol 2-phosphate + ADP + H(+)</text>
        <dbReference type="Rhea" id="RHEA:18437"/>
        <dbReference type="ChEBI" id="CHEBI:15378"/>
        <dbReference type="ChEBI" id="CHEBI:30616"/>
        <dbReference type="ChEBI" id="CHEBI:57823"/>
        <dbReference type="ChEBI" id="CHEBI:57919"/>
        <dbReference type="ChEBI" id="CHEBI:456216"/>
        <dbReference type="EC" id="2.7.1.148"/>
    </reaction>
</comment>
<evidence type="ECO:0000313" key="13">
    <source>
        <dbReference type="EMBL" id="QLL60776.1"/>
    </source>
</evidence>
<dbReference type="InterPro" id="IPR004424">
    <property type="entry name" value="IspE"/>
</dbReference>
<dbReference type="EMBL" id="CP041238">
    <property type="protein sequence ID" value="QLL60776.1"/>
    <property type="molecule type" value="Genomic_DNA"/>
</dbReference>
<dbReference type="Proteomes" id="UP000510721">
    <property type="component" value="Chromosome"/>
</dbReference>
<proteinExistence type="inferred from homology"/>
<evidence type="ECO:0000256" key="3">
    <source>
        <dbReference type="ARBA" id="ARBA00017473"/>
    </source>
</evidence>
<dbReference type="AlphaFoldDB" id="A0A859QL26"/>
<organism evidence="13 14">
    <name type="scientific">Sinorhizobium mexicanum</name>
    <dbReference type="NCBI Taxonomy" id="375549"/>
    <lineage>
        <taxon>Bacteria</taxon>
        <taxon>Pseudomonadati</taxon>
        <taxon>Pseudomonadota</taxon>
        <taxon>Alphaproteobacteria</taxon>
        <taxon>Hyphomicrobiales</taxon>
        <taxon>Rhizobiaceae</taxon>
        <taxon>Sinorhizobium/Ensifer group</taxon>
        <taxon>Sinorhizobium</taxon>
    </lineage>
</organism>
<reference evidence="13 14" key="1">
    <citation type="submission" date="2019-06" db="EMBL/GenBank/DDBJ databases">
        <title>Complete genome sequence of Ensifer mexicanus ITTG R7 isolated from nodules of Acacia angustissima (Mill.) Kuntze.</title>
        <authorList>
            <person name="Rincon-Rosales R."/>
            <person name="Rogel M.A."/>
            <person name="Guerrero G."/>
            <person name="Rincon-Molina C.I."/>
            <person name="Lopez-Lopez A."/>
            <person name="Martinez-Romero E."/>
        </authorList>
    </citation>
    <scope>NUCLEOTIDE SEQUENCE [LARGE SCALE GENOMIC DNA]</scope>
    <source>
        <strain evidence="13 14">ITTG R7</strain>
    </source>
</reference>
<accession>A0A859QL26</accession>
<dbReference type="GO" id="GO:0050515">
    <property type="term" value="F:4-(cytidine 5'-diphospho)-2-C-methyl-D-erythritol kinase activity"/>
    <property type="evidence" value="ECO:0007669"/>
    <property type="project" value="UniProtKB-UniRule"/>
</dbReference>
<feature type="domain" description="GHMP kinase N-terminal" evidence="11">
    <location>
        <begin position="79"/>
        <end position="161"/>
    </location>
</feature>
<dbReference type="RefSeq" id="WP_180940339.1">
    <property type="nucleotide sequence ID" value="NZ_CP041238.1"/>
</dbReference>
<dbReference type="NCBIfam" id="TIGR00154">
    <property type="entry name" value="ispE"/>
    <property type="match status" value="1"/>
</dbReference>
<gene>
    <name evidence="10" type="primary">ispE</name>
    <name evidence="13" type="ORF">FKV68_04570</name>
</gene>
<dbReference type="InterPro" id="IPR020568">
    <property type="entry name" value="Ribosomal_Su5_D2-typ_SF"/>
</dbReference>
<sequence>MHQGGIPGFALTCAAPAKINLALHVVGQRADGHHLLESLVTFADCGDRIGLALADADSFTVSGRFSDGLPLSAENQGGNLVLRARDLLRRELTSRGIAAGPVHLHLQKNLPVASGIGGGSADAAATLRGLLMLWGVSLEPATLDTVALALGADVPMCLYGGPLLAEGIGEKITALPDLPSFAIVLVNPLVAVSTPMIFRTLLNKRNPPLVLPKDMSTVAEWLSAMADMRNDLERPARALVPAIEEVSSSLKAGGARLVRMSGSGATCFGLFDSDERAQRAVERISASHPEWYVCAARTTAPRVKSDAQRSL</sequence>
<keyword evidence="5 10" id="KW-0547">Nucleotide-binding</keyword>
<dbReference type="InterPro" id="IPR036554">
    <property type="entry name" value="GHMP_kinase_C_sf"/>
</dbReference>
<evidence type="ECO:0000256" key="1">
    <source>
        <dbReference type="ARBA" id="ARBA00009684"/>
    </source>
</evidence>
<dbReference type="EC" id="2.7.1.148" evidence="2 10"/>
<dbReference type="SUPFAM" id="SSF55060">
    <property type="entry name" value="GHMP Kinase, C-terminal domain"/>
    <property type="match status" value="1"/>
</dbReference>
<dbReference type="Pfam" id="PF08544">
    <property type="entry name" value="GHMP_kinases_C"/>
    <property type="match status" value="1"/>
</dbReference>
<dbReference type="InterPro" id="IPR014721">
    <property type="entry name" value="Ribsml_uS5_D2-typ_fold_subgr"/>
</dbReference>
<evidence type="ECO:0000256" key="2">
    <source>
        <dbReference type="ARBA" id="ARBA00012052"/>
    </source>
</evidence>
<keyword evidence="14" id="KW-1185">Reference proteome</keyword>
<dbReference type="PANTHER" id="PTHR43527:SF2">
    <property type="entry name" value="4-DIPHOSPHOCYTIDYL-2-C-METHYL-D-ERYTHRITOL KINASE, CHLOROPLASTIC"/>
    <property type="match status" value="1"/>
</dbReference>
<dbReference type="SUPFAM" id="SSF54211">
    <property type="entry name" value="Ribosomal protein S5 domain 2-like"/>
    <property type="match status" value="1"/>
</dbReference>
<evidence type="ECO:0000313" key="14">
    <source>
        <dbReference type="Proteomes" id="UP000510721"/>
    </source>
</evidence>
<dbReference type="Pfam" id="PF00288">
    <property type="entry name" value="GHMP_kinases_N"/>
    <property type="match status" value="1"/>
</dbReference>
<dbReference type="KEGG" id="emx:FKV68_04570"/>
<comment type="pathway">
    <text evidence="10">Isoprenoid biosynthesis; isopentenyl diphosphate biosynthesis via DXP pathway; isopentenyl diphosphate from 1-deoxy-D-xylulose 5-phosphate: step 3/6.</text>
</comment>
<dbReference type="HAMAP" id="MF_00061">
    <property type="entry name" value="IspE"/>
    <property type="match status" value="1"/>
</dbReference>
<dbReference type="GO" id="GO:0019288">
    <property type="term" value="P:isopentenyl diphosphate biosynthetic process, methylerythritol 4-phosphate pathway"/>
    <property type="evidence" value="ECO:0007669"/>
    <property type="project" value="UniProtKB-UniRule"/>
</dbReference>
<evidence type="ECO:0000256" key="5">
    <source>
        <dbReference type="ARBA" id="ARBA00022741"/>
    </source>
</evidence>
<feature type="binding site" evidence="10">
    <location>
        <begin position="111"/>
        <end position="121"/>
    </location>
    <ligand>
        <name>ATP</name>
        <dbReference type="ChEBI" id="CHEBI:30616"/>
    </ligand>
</feature>
<dbReference type="PANTHER" id="PTHR43527">
    <property type="entry name" value="4-DIPHOSPHOCYTIDYL-2-C-METHYL-D-ERYTHRITOL KINASE, CHLOROPLASTIC"/>
    <property type="match status" value="1"/>
</dbReference>
<evidence type="ECO:0000256" key="7">
    <source>
        <dbReference type="ARBA" id="ARBA00022840"/>
    </source>
</evidence>
<comment type="function">
    <text evidence="10">Catalyzes the phosphorylation of the position 2 hydroxy group of 4-diphosphocytidyl-2C-methyl-D-erythritol.</text>
</comment>
<dbReference type="NCBIfam" id="NF011202">
    <property type="entry name" value="PRK14608.1"/>
    <property type="match status" value="1"/>
</dbReference>
<comment type="similarity">
    <text evidence="1 10">Belongs to the GHMP kinase family. IspE subfamily.</text>
</comment>
<dbReference type="GO" id="GO:0016114">
    <property type="term" value="P:terpenoid biosynthetic process"/>
    <property type="evidence" value="ECO:0007669"/>
    <property type="project" value="UniProtKB-UniRule"/>
</dbReference>
<evidence type="ECO:0000256" key="4">
    <source>
        <dbReference type="ARBA" id="ARBA00022679"/>
    </source>
</evidence>
<dbReference type="Gene3D" id="3.30.70.890">
    <property type="entry name" value="GHMP kinase, C-terminal domain"/>
    <property type="match status" value="1"/>
</dbReference>
<feature type="active site" evidence="10">
    <location>
        <position position="18"/>
    </location>
</feature>
<evidence type="ECO:0000259" key="12">
    <source>
        <dbReference type="Pfam" id="PF08544"/>
    </source>
</evidence>
<dbReference type="Gene3D" id="3.30.230.10">
    <property type="match status" value="1"/>
</dbReference>
<dbReference type="GO" id="GO:0005524">
    <property type="term" value="F:ATP binding"/>
    <property type="evidence" value="ECO:0007669"/>
    <property type="project" value="UniProtKB-UniRule"/>
</dbReference>
<evidence type="ECO:0000259" key="11">
    <source>
        <dbReference type="Pfam" id="PF00288"/>
    </source>
</evidence>
<feature type="domain" description="GHMP kinase C-terminal" evidence="12">
    <location>
        <begin position="213"/>
        <end position="286"/>
    </location>
</feature>